<comment type="subcellular location">
    <subcellularLocation>
        <location evidence="1">Cell membrane</location>
        <topology evidence="1">Multi-pass membrane protein</topology>
    </subcellularLocation>
</comment>
<organism evidence="13 14">
    <name type="scientific">Hoeflea phototrophica (strain DSM 17068 / NCIMB 14078 / DFL-43)</name>
    <dbReference type="NCBI Taxonomy" id="411684"/>
    <lineage>
        <taxon>Bacteria</taxon>
        <taxon>Pseudomonadati</taxon>
        <taxon>Pseudomonadota</taxon>
        <taxon>Alphaproteobacteria</taxon>
        <taxon>Hyphomicrobiales</taxon>
        <taxon>Rhizobiaceae</taxon>
        <taxon>Hoeflea</taxon>
    </lineage>
</organism>
<dbReference type="InterPro" id="IPR023408">
    <property type="entry name" value="MscS_beta-dom_sf"/>
</dbReference>
<feature type="transmembrane region" description="Helical" evidence="9">
    <location>
        <begin position="478"/>
        <end position="497"/>
    </location>
</feature>
<reference evidence="13 14" key="1">
    <citation type="submission" date="2007-10" db="EMBL/GenBank/DDBJ databases">
        <authorList>
            <person name="Wagner-Dobler I."/>
            <person name="Ferriera S."/>
            <person name="Johnson J."/>
            <person name="Kravitz S."/>
            <person name="Beeson K."/>
            <person name="Sutton G."/>
            <person name="Rogers Y.-H."/>
            <person name="Friedman R."/>
            <person name="Frazier M."/>
            <person name="Venter J.C."/>
        </authorList>
    </citation>
    <scope>NUCLEOTIDE SEQUENCE [LARGE SCALE GENOMIC DNA]</scope>
    <source>
        <strain evidence="13 14">DFL-43</strain>
    </source>
</reference>
<dbReference type="AlphaFoldDB" id="A9DC18"/>
<proteinExistence type="inferred from homology"/>
<evidence type="ECO:0000259" key="12">
    <source>
        <dbReference type="Pfam" id="PF21082"/>
    </source>
</evidence>
<keyword evidence="14" id="KW-1185">Reference proteome</keyword>
<keyword evidence="7" id="KW-0175">Coiled coil</keyword>
<keyword evidence="3" id="KW-1003">Cell membrane</keyword>
<dbReference type="Pfam" id="PF00924">
    <property type="entry name" value="MS_channel_2nd"/>
    <property type="match status" value="1"/>
</dbReference>
<dbReference type="InterPro" id="IPR006685">
    <property type="entry name" value="MscS_channel_2nd"/>
</dbReference>
<dbReference type="SUPFAM" id="SSF82861">
    <property type="entry name" value="Mechanosensitive channel protein MscS (YggB), transmembrane region"/>
    <property type="match status" value="1"/>
</dbReference>
<dbReference type="RefSeq" id="WP_007198321.1">
    <property type="nucleotide sequence ID" value="NZ_CM002917.1"/>
</dbReference>
<feature type="domain" description="Mechanosensitive ion channel MscS" evidence="11">
    <location>
        <begin position="668"/>
        <end position="735"/>
    </location>
</feature>
<evidence type="ECO:0000256" key="8">
    <source>
        <dbReference type="SAM" id="MobiDB-lite"/>
    </source>
</evidence>
<dbReference type="Gene3D" id="1.10.287.1260">
    <property type="match status" value="1"/>
</dbReference>
<evidence type="ECO:0000256" key="10">
    <source>
        <dbReference type="SAM" id="SignalP"/>
    </source>
</evidence>
<feature type="signal peptide" evidence="10">
    <location>
        <begin position="1"/>
        <end position="22"/>
    </location>
</feature>
<dbReference type="GO" id="GO:0005886">
    <property type="term" value="C:plasma membrane"/>
    <property type="evidence" value="ECO:0007669"/>
    <property type="project" value="UniProtKB-SubCell"/>
</dbReference>
<dbReference type="OrthoDB" id="9799209at2"/>
<evidence type="ECO:0000256" key="6">
    <source>
        <dbReference type="ARBA" id="ARBA00023136"/>
    </source>
</evidence>
<dbReference type="InterPro" id="IPR052702">
    <property type="entry name" value="MscS-like_channel"/>
</dbReference>
<feature type="domain" description="Mechanosensitive ion channel MscS C-terminal" evidence="12">
    <location>
        <begin position="742"/>
        <end position="825"/>
    </location>
</feature>
<feature type="transmembrane region" description="Helical" evidence="9">
    <location>
        <begin position="376"/>
        <end position="396"/>
    </location>
</feature>
<feature type="compositionally biased region" description="Low complexity" evidence="8">
    <location>
        <begin position="855"/>
        <end position="868"/>
    </location>
</feature>
<dbReference type="eggNOG" id="COG3264">
    <property type="taxonomic scope" value="Bacteria"/>
</dbReference>
<evidence type="ECO:0000256" key="4">
    <source>
        <dbReference type="ARBA" id="ARBA00022692"/>
    </source>
</evidence>
<feature type="transmembrane region" description="Helical" evidence="9">
    <location>
        <begin position="335"/>
        <end position="355"/>
    </location>
</feature>
<keyword evidence="10" id="KW-0732">Signal</keyword>
<feature type="coiled-coil region" evidence="7">
    <location>
        <begin position="79"/>
        <end position="113"/>
    </location>
</feature>
<dbReference type="PANTHER" id="PTHR30347:SF1">
    <property type="entry name" value="MECHANOSENSITIVE CHANNEL MSCK"/>
    <property type="match status" value="1"/>
</dbReference>
<feature type="transmembrane region" description="Helical" evidence="9">
    <location>
        <begin position="301"/>
        <end position="323"/>
    </location>
</feature>
<feature type="chain" id="PRO_5002736444" evidence="10">
    <location>
        <begin position="23"/>
        <end position="904"/>
    </location>
</feature>
<reference evidence="13 14" key="2">
    <citation type="submission" date="2012-06" db="EMBL/GenBank/DDBJ databases">
        <authorList>
            <person name="Fiebig A."/>
        </authorList>
    </citation>
    <scope>NUCLEOTIDE SEQUENCE [LARGE SCALE GENOMIC DNA]</scope>
    <source>
        <strain evidence="13 14">DFL-43</strain>
    </source>
</reference>
<feature type="transmembrane region" description="Helical" evidence="9">
    <location>
        <begin position="623"/>
        <end position="646"/>
    </location>
</feature>
<dbReference type="Gene3D" id="3.30.70.100">
    <property type="match status" value="1"/>
</dbReference>
<dbReference type="GO" id="GO:0008381">
    <property type="term" value="F:mechanosensitive monoatomic ion channel activity"/>
    <property type="evidence" value="ECO:0007669"/>
    <property type="project" value="UniProtKB-ARBA"/>
</dbReference>
<evidence type="ECO:0000256" key="7">
    <source>
        <dbReference type="SAM" id="Coils"/>
    </source>
</evidence>
<feature type="transmembrane region" description="Helical" evidence="9">
    <location>
        <begin position="258"/>
        <end position="280"/>
    </location>
</feature>
<dbReference type="Gene3D" id="2.30.30.60">
    <property type="match status" value="1"/>
</dbReference>
<feature type="region of interest" description="Disordered" evidence="8">
    <location>
        <begin position="851"/>
        <end position="904"/>
    </location>
</feature>
<protein>
    <submittedName>
        <fullName evidence="13">Small-conductance mechanosensitive channel</fullName>
    </submittedName>
</protein>
<evidence type="ECO:0000256" key="5">
    <source>
        <dbReference type="ARBA" id="ARBA00022989"/>
    </source>
</evidence>
<dbReference type="InterPro" id="IPR010920">
    <property type="entry name" value="LSM_dom_sf"/>
</dbReference>
<dbReference type="HOGENOM" id="CLU_011796_2_0_5"/>
<gene>
    <name evidence="13" type="ORF">HPDFL43_12763</name>
</gene>
<evidence type="ECO:0000256" key="2">
    <source>
        <dbReference type="ARBA" id="ARBA00008017"/>
    </source>
</evidence>
<evidence type="ECO:0000256" key="1">
    <source>
        <dbReference type="ARBA" id="ARBA00004651"/>
    </source>
</evidence>
<dbReference type="Pfam" id="PF21082">
    <property type="entry name" value="MS_channel_3rd"/>
    <property type="match status" value="1"/>
</dbReference>
<evidence type="ECO:0000313" key="13">
    <source>
        <dbReference type="EMBL" id="EDQ32340.1"/>
    </source>
</evidence>
<dbReference type="PANTHER" id="PTHR30347">
    <property type="entry name" value="POTASSIUM CHANNEL RELATED"/>
    <property type="match status" value="1"/>
</dbReference>
<dbReference type="Proteomes" id="UP000004291">
    <property type="component" value="Chromosome"/>
</dbReference>
<keyword evidence="6 9" id="KW-0472">Membrane</keyword>
<sequence>MRFDRLITLALAALLMIWTAGAALSQTAETAQAPDAVQSADPAQPLPEAAPSGTVAPAADGGATDIPAAPGTQTAPEAVTAVSQAIVAAEEKLEAAEADMTRLQQRVEENAENDTALVDLKLEAEELARSMLDVGVSLRPRQTEIKARLDQLGAPPAEGEPAEPDTLKAERTRLAEERAAINALTGRAEAVSVQASELGDKITSLRRDLFTNTLIKRTELGPGLMSEAYVALNDEIGQLERIYGSWIKFIWLFKWQAVLAWCFFSLLAALVLVAGAFRVFGWLIHRETDGEEPSYTSRLSVAFWSTLIPTAAMAALAGIVYLLADSLSLLRRDVAPVIAVALAVVVGIYFVSKLARAVLSPNMPAWRLVNISNSGARLLHVMVVALVVVNGLDYVLNTVSQTLDSPVVLTVAKGLIAVVLMSLILIMMSMGKPMLAASGDPADSGQRWPRVISTTLLLAGVGLFLTALLGYIGLARFVATQIVVTGAILTMMYIGYLSGRAISTQETFAGTAIGRWLETRYQLGPMALDQAGLAAGLLINLLVLMLGVPLILLQWGFQPQDIELWFYRVMTDIRIGGITISLVGIFFGVVMFIIGLIVTRWFQRWLDGSVMSRGRMDAGVRNSIKTGIGYLGVAIAGLIGVSAAGIDMSNLALVAGALSLGIGFGLQNIVSNFVSGLILLVERPFKVGDWVSTSTTEGFVKKISVRATEIETFTRQSIIVPNSELINSPVGNWTHRNKLGRVDVPIGVSYDTDARKLIEILTEIAQGHDLVLRVPEPVVHFSGFGESSLDFVLKCHISDVLNGITVRTELSLRILERLNAENIEIPFPQRDLNIKLGEDGEVLAVLKEKTGGGPAAAVKASRAKSASKLVPAPETQAGTQRRRRPSKAKADSMDVDDGGGEGEK</sequence>
<keyword evidence="4 9" id="KW-0812">Transmembrane</keyword>
<dbReference type="PROSITE" id="PS01246">
    <property type="entry name" value="UPF0003"/>
    <property type="match status" value="1"/>
</dbReference>
<feature type="region of interest" description="Disordered" evidence="8">
    <location>
        <begin position="33"/>
        <end position="77"/>
    </location>
</feature>
<feature type="transmembrane region" description="Helical" evidence="9">
    <location>
        <begin position="451"/>
        <end position="472"/>
    </location>
</feature>
<evidence type="ECO:0000259" key="11">
    <source>
        <dbReference type="Pfam" id="PF00924"/>
    </source>
</evidence>
<dbReference type="InterPro" id="IPR006686">
    <property type="entry name" value="MscS_channel_CS"/>
</dbReference>
<feature type="transmembrane region" description="Helical" evidence="9">
    <location>
        <begin position="408"/>
        <end position="430"/>
    </location>
</feature>
<evidence type="ECO:0000256" key="3">
    <source>
        <dbReference type="ARBA" id="ARBA00022475"/>
    </source>
</evidence>
<dbReference type="InterPro" id="IPR011066">
    <property type="entry name" value="MscS_channel_C_sf"/>
</dbReference>
<evidence type="ECO:0000256" key="9">
    <source>
        <dbReference type="SAM" id="Phobius"/>
    </source>
</evidence>
<keyword evidence="5 9" id="KW-1133">Transmembrane helix</keyword>
<feature type="compositionally biased region" description="Acidic residues" evidence="8">
    <location>
        <begin position="893"/>
        <end position="904"/>
    </location>
</feature>
<feature type="transmembrane region" description="Helical" evidence="9">
    <location>
        <begin position="531"/>
        <end position="555"/>
    </location>
</feature>
<dbReference type="SUPFAM" id="SSF50182">
    <property type="entry name" value="Sm-like ribonucleoproteins"/>
    <property type="match status" value="1"/>
</dbReference>
<feature type="transmembrane region" description="Helical" evidence="9">
    <location>
        <begin position="575"/>
        <end position="602"/>
    </location>
</feature>
<comment type="similarity">
    <text evidence="2">Belongs to the MscS (TC 1.A.23) family.</text>
</comment>
<feature type="transmembrane region" description="Helical" evidence="9">
    <location>
        <begin position="652"/>
        <end position="681"/>
    </location>
</feature>
<dbReference type="EMBL" id="ABIA03000004">
    <property type="protein sequence ID" value="EDQ32340.1"/>
    <property type="molecule type" value="Genomic_DNA"/>
</dbReference>
<dbReference type="InterPro" id="IPR049278">
    <property type="entry name" value="MS_channel_C"/>
</dbReference>
<dbReference type="SUPFAM" id="SSF82689">
    <property type="entry name" value="Mechanosensitive channel protein MscS (YggB), C-terminal domain"/>
    <property type="match status" value="1"/>
</dbReference>
<accession>A9DC18</accession>
<evidence type="ECO:0000313" key="14">
    <source>
        <dbReference type="Proteomes" id="UP000004291"/>
    </source>
</evidence>
<dbReference type="InterPro" id="IPR011014">
    <property type="entry name" value="MscS_channel_TM-2"/>
</dbReference>
<dbReference type="STRING" id="411684.HPDFL43_12763"/>
<name>A9DC18_HOEPD</name>
<comment type="caution">
    <text evidence="13">The sequence shown here is derived from an EMBL/GenBank/DDBJ whole genome shotgun (WGS) entry which is preliminary data.</text>
</comment>